<dbReference type="InterPro" id="IPR003593">
    <property type="entry name" value="AAA+_ATPase"/>
</dbReference>
<keyword evidence="4" id="KW-0547">Nucleotide-binding</keyword>
<dbReference type="EMBL" id="JAMWBK010000007">
    <property type="protein sequence ID" value="KAJ8903371.1"/>
    <property type="molecule type" value="Genomic_DNA"/>
</dbReference>
<sequence>MAFVTPAGVFRRRDLVSCDGWLDKVSQWIGDEQYEDVGVDVPGLEVVDLKKSFLRKEKGKKGKRKRKEIVHALNGVSFTAERGQIYGLLGPNACGKSTTMKCIGSINAADSGTIRVFGVDVSKQPYKARQMFGYVHQDAGVDKILTGREHLDLFADLAHVDTARKEQNTEDLITALRMENFIDLETGVYSGGIKRRLDIALAMVHQPGLLLLDEPTTGLDVESRAIIWDLLREFRGNGGCVLLTSHYLEEVDTLADVVGIMDKGSLIASGTTAELKASLGGTRVQIRIEEFTSQTEAERALEHLKAKGAIRQGLINPGLGNALELVIPANRDTSDAVEILLRDAGFESMFSVSKSRMSLGDVYLTATGRSLQDADRIAQAARDPKQTKSEQIL</sequence>
<dbReference type="InterPro" id="IPR050763">
    <property type="entry name" value="ABC_transporter_ATP-binding"/>
</dbReference>
<evidence type="ECO:0000313" key="7">
    <source>
        <dbReference type="EMBL" id="KAJ8903371.1"/>
    </source>
</evidence>
<name>A0AAV8URZ4_9RHOD</name>
<evidence type="ECO:0000256" key="4">
    <source>
        <dbReference type="ARBA" id="ARBA00022741"/>
    </source>
</evidence>
<dbReference type="Gene3D" id="3.40.50.300">
    <property type="entry name" value="P-loop containing nucleotide triphosphate hydrolases"/>
    <property type="match status" value="1"/>
</dbReference>
<evidence type="ECO:0000256" key="2">
    <source>
        <dbReference type="ARBA" id="ARBA00014334"/>
    </source>
</evidence>
<dbReference type="GO" id="GO:0005524">
    <property type="term" value="F:ATP binding"/>
    <property type="evidence" value="ECO:0007669"/>
    <property type="project" value="UniProtKB-KW"/>
</dbReference>
<feature type="domain" description="ABC transporter" evidence="6">
    <location>
        <begin position="44"/>
        <end position="288"/>
    </location>
</feature>
<comment type="similarity">
    <text evidence="1">Belongs to the ABC transporter superfamily.</text>
</comment>
<protein>
    <recommendedName>
        <fullName evidence="2">Probable ATP-dependent transporter ycf16</fullName>
    </recommendedName>
</protein>
<dbReference type="Proteomes" id="UP001157974">
    <property type="component" value="Unassembled WGS sequence"/>
</dbReference>
<dbReference type="SMART" id="SM00382">
    <property type="entry name" value="AAA"/>
    <property type="match status" value="1"/>
</dbReference>
<evidence type="ECO:0000259" key="6">
    <source>
        <dbReference type="PROSITE" id="PS50893"/>
    </source>
</evidence>
<dbReference type="PROSITE" id="PS50893">
    <property type="entry name" value="ABC_TRANSPORTER_2"/>
    <property type="match status" value="1"/>
</dbReference>
<organism evidence="7 8">
    <name type="scientific">Rhodosorus marinus</name>
    <dbReference type="NCBI Taxonomy" id="101924"/>
    <lineage>
        <taxon>Eukaryota</taxon>
        <taxon>Rhodophyta</taxon>
        <taxon>Stylonematophyceae</taxon>
        <taxon>Stylonematales</taxon>
        <taxon>Stylonemataceae</taxon>
        <taxon>Rhodosorus</taxon>
    </lineage>
</organism>
<comment type="caution">
    <text evidence="7">The sequence shown here is derived from an EMBL/GenBank/DDBJ whole genome shotgun (WGS) entry which is preliminary data.</text>
</comment>
<keyword evidence="8" id="KW-1185">Reference proteome</keyword>
<evidence type="ECO:0000256" key="1">
    <source>
        <dbReference type="ARBA" id="ARBA00005417"/>
    </source>
</evidence>
<keyword evidence="5" id="KW-0067">ATP-binding</keyword>
<dbReference type="PANTHER" id="PTHR42711:SF5">
    <property type="entry name" value="ABC TRANSPORTER ATP-BINDING PROTEIN NATA"/>
    <property type="match status" value="1"/>
</dbReference>
<accession>A0AAV8URZ4</accession>
<evidence type="ECO:0000256" key="5">
    <source>
        <dbReference type="ARBA" id="ARBA00022840"/>
    </source>
</evidence>
<dbReference type="SUPFAM" id="SSF52540">
    <property type="entry name" value="P-loop containing nucleoside triphosphate hydrolases"/>
    <property type="match status" value="1"/>
</dbReference>
<proteinExistence type="inferred from homology"/>
<dbReference type="InterPro" id="IPR003439">
    <property type="entry name" value="ABC_transporter-like_ATP-bd"/>
</dbReference>
<dbReference type="GO" id="GO:0016887">
    <property type="term" value="F:ATP hydrolysis activity"/>
    <property type="evidence" value="ECO:0007669"/>
    <property type="project" value="InterPro"/>
</dbReference>
<dbReference type="PANTHER" id="PTHR42711">
    <property type="entry name" value="ABC TRANSPORTER ATP-BINDING PROTEIN"/>
    <property type="match status" value="1"/>
</dbReference>
<evidence type="ECO:0000256" key="3">
    <source>
        <dbReference type="ARBA" id="ARBA00022448"/>
    </source>
</evidence>
<dbReference type="InterPro" id="IPR027417">
    <property type="entry name" value="P-loop_NTPase"/>
</dbReference>
<reference evidence="7 8" key="1">
    <citation type="journal article" date="2023" name="Nat. Commun.">
        <title>Origin of minicircular mitochondrial genomes in red algae.</title>
        <authorList>
            <person name="Lee Y."/>
            <person name="Cho C.H."/>
            <person name="Lee Y.M."/>
            <person name="Park S.I."/>
            <person name="Yang J.H."/>
            <person name="West J.A."/>
            <person name="Bhattacharya D."/>
            <person name="Yoon H.S."/>
        </authorList>
    </citation>
    <scope>NUCLEOTIDE SEQUENCE [LARGE SCALE GENOMIC DNA]</scope>
    <source>
        <strain evidence="7 8">CCMP1338</strain>
        <tissue evidence="7">Whole cell</tissue>
    </source>
</reference>
<dbReference type="Pfam" id="PF00005">
    <property type="entry name" value="ABC_tran"/>
    <property type="match status" value="1"/>
</dbReference>
<keyword evidence="3" id="KW-0813">Transport</keyword>
<dbReference type="AlphaFoldDB" id="A0AAV8URZ4"/>
<gene>
    <name evidence="7" type="ORF">NDN08_004479</name>
</gene>
<evidence type="ECO:0000313" key="8">
    <source>
        <dbReference type="Proteomes" id="UP001157974"/>
    </source>
</evidence>